<dbReference type="Proteomes" id="UP000005273">
    <property type="component" value="Unassembled WGS sequence"/>
</dbReference>
<dbReference type="STRING" id="592015.HMPREF1705_04189"/>
<dbReference type="Pfam" id="PF17651">
    <property type="entry name" value="Raco_middle"/>
    <property type="match status" value="1"/>
</dbReference>
<dbReference type="InterPro" id="IPR052911">
    <property type="entry name" value="Corrinoid_activation_enz"/>
</dbReference>
<dbReference type="eggNOG" id="COG0633">
    <property type="taxonomic scope" value="Bacteria"/>
</dbReference>
<evidence type="ECO:0000313" key="2">
    <source>
        <dbReference type="EMBL" id="KRT34936.1"/>
    </source>
</evidence>
<gene>
    <name evidence="2" type="ORF">HMPREF1705_04189</name>
</gene>
<sequence>MDKKFPKLCDVIYAYQGITRKVTVKPDTSLLDALISAGIVLDAACGGQGKCGQCRVLVRGALTEPSDEEVDKLGPEILGLGWRLACQAFVKGNVEVIVDDFKTDSRSKLIDSAFFEKNFILQHPSVMEEKVNLRWDDLVAGSVSEALAKALGKDELKIRPEALQELSIYWEEGESWRGSIVKIDEEYVAIFSGHEEKPLCAFVCDVGTTAISIVLLDLKIGKMLSRRTIANPQRSFGADVISRISKATNPKDLLKMQTMLIDSIAMSMRQCLEETNISKERVFEILILGNTVMEHLFWGISPKPLSRTPYVPVFKNILSSEGFKFSALPMHPSGRIWSMPIVDKFVGGDMISVLFELLSLGPKIPCLVIDLGTNGEIGLILDEKIFITSAAAGPAFEGGAISCGMVATDGAIYSLEEDGEHGIKALTIGEGIAKGLCGSGVISAVALFKRMGLIDDTGRIKDPDEIGEKAIASLIVREEGRRKIMIADGIALTQSDIRQVQLAKGAISAAIDLILEKACLSSESLSAVYLAGAFGNYLNPEDVIGIGLLPKDLTGEVKCLGNAALSGGVRFVLGGRESFKVLDRILSKIEFIDIEKENFNEKFLSKLTYL</sequence>
<dbReference type="PANTHER" id="PTHR42895:SF2">
    <property type="entry name" value="IRON-SULFUR CLUSTER PROTEIN"/>
    <property type="match status" value="1"/>
</dbReference>
<keyword evidence="3" id="KW-1185">Reference proteome</keyword>
<evidence type="ECO:0000259" key="1">
    <source>
        <dbReference type="PROSITE" id="PS51085"/>
    </source>
</evidence>
<dbReference type="InterPro" id="IPR036010">
    <property type="entry name" value="2Fe-2S_ferredoxin-like_sf"/>
</dbReference>
<dbReference type="InterPro" id="IPR027980">
    <property type="entry name" value="RACo_C"/>
</dbReference>
<dbReference type="AlphaFoldDB" id="A0A0T5X993"/>
<dbReference type="PANTHER" id="PTHR42895">
    <property type="entry name" value="IRON-SULFUR CLUSTER-BINDING PROTEIN-RELATED"/>
    <property type="match status" value="1"/>
</dbReference>
<dbReference type="GO" id="GO:0051536">
    <property type="term" value="F:iron-sulfur cluster binding"/>
    <property type="evidence" value="ECO:0007669"/>
    <property type="project" value="InterPro"/>
</dbReference>
<protein>
    <submittedName>
        <fullName evidence="2">2Fe-2S iron-sulfur cluster binding domain protein</fullName>
    </submittedName>
</protein>
<dbReference type="SUPFAM" id="SSF54292">
    <property type="entry name" value="2Fe-2S ferredoxin-like"/>
    <property type="match status" value="1"/>
</dbReference>
<dbReference type="CDD" id="cd00207">
    <property type="entry name" value="fer2"/>
    <property type="match status" value="1"/>
</dbReference>
<dbReference type="Gene3D" id="3.10.20.30">
    <property type="match status" value="1"/>
</dbReference>
<accession>A0A0T5X993</accession>
<name>A0A0T5X993_9BACT</name>
<dbReference type="EMBL" id="ACJX03000001">
    <property type="protein sequence ID" value="KRT34936.1"/>
    <property type="molecule type" value="Genomic_DNA"/>
</dbReference>
<dbReference type="InterPro" id="IPR041414">
    <property type="entry name" value="Raco-like_middle"/>
</dbReference>
<dbReference type="InterPro" id="IPR001041">
    <property type="entry name" value="2Fe-2S_ferredoxin-type"/>
</dbReference>
<reference evidence="3" key="1">
    <citation type="submission" date="2012-09" db="EMBL/GenBank/DDBJ databases">
        <authorList>
            <person name="Weinstock G."/>
            <person name="Sodergren E."/>
            <person name="Clifton S."/>
            <person name="Fulton L."/>
            <person name="Fulton B."/>
            <person name="Courtney L."/>
            <person name="Fronick C."/>
            <person name="Harrison M."/>
            <person name="Strong C."/>
            <person name="Farmer C."/>
            <person name="Delehaunty K."/>
            <person name="Markovic C."/>
            <person name="Hall O."/>
            <person name="Minx P."/>
            <person name="Tomlinson C."/>
            <person name="Mitreva M."/>
            <person name="Nelson J."/>
            <person name="Hou S."/>
            <person name="Wollam A."/>
            <person name="Pepin K.H."/>
            <person name="Johnson M."/>
            <person name="Bhonagiri V."/>
            <person name="Nash W.E."/>
            <person name="Suruliraj S."/>
            <person name="Warren W."/>
            <person name="Chinwalla A."/>
            <person name="Mardis E.R."/>
            <person name="Wilson R.K."/>
        </authorList>
    </citation>
    <scope>NUCLEOTIDE SEQUENCE [LARGE SCALE GENOMIC DNA]</scope>
    <source>
        <strain evidence="3">OS1</strain>
    </source>
</reference>
<dbReference type="InterPro" id="IPR012675">
    <property type="entry name" value="Beta-grasp_dom_sf"/>
</dbReference>
<proteinExistence type="predicted"/>
<comment type="caution">
    <text evidence="2">The sequence shown here is derived from an EMBL/GenBank/DDBJ whole genome shotgun (WGS) entry which is preliminary data.</text>
</comment>
<organism evidence="2 3">
    <name type="scientific">Acetomicrobium hydrogeniformans ATCC BAA-1850</name>
    <dbReference type="NCBI Taxonomy" id="592015"/>
    <lineage>
        <taxon>Bacteria</taxon>
        <taxon>Thermotogati</taxon>
        <taxon>Synergistota</taxon>
        <taxon>Synergistia</taxon>
        <taxon>Synergistales</taxon>
        <taxon>Acetomicrobiaceae</taxon>
        <taxon>Acetomicrobium</taxon>
    </lineage>
</organism>
<evidence type="ECO:0000313" key="3">
    <source>
        <dbReference type="Proteomes" id="UP000005273"/>
    </source>
</evidence>
<dbReference type="InterPro" id="IPR042259">
    <property type="entry name" value="Raco-like_middle_sf"/>
</dbReference>
<dbReference type="RefSeq" id="WP_057940670.1">
    <property type="nucleotide sequence ID" value="NZ_ACJX03000001.1"/>
</dbReference>
<dbReference type="Pfam" id="PF00111">
    <property type="entry name" value="Fer2"/>
    <property type="match status" value="1"/>
</dbReference>
<dbReference type="eggNOG" id="COG3894">
    <property type="taxonomic scope" value="Bacteria"/>
</dbReference>
<dbReference type="PROSITE" id="PS51085">
    <property type="entry name" value="2FE2S_FER_2"/>
    <property type="match status" value="1"/>
</dbReference>
<dbReference type="Gene3D" id="3.30.420.480">
    <property type="entry name" value="Domain of unknown function (DUF4445)"/>
    <property type="match status" value="1"/>
</dbReference>
<dbReference type="OrthoDB" id="9810588at2"/>
<feature type="domain" description="2Fe-2S ferredoxin-type" evidence="1">
    <location>
        <begin position="9"/>
        <end position="102"/>
    </location>
</feature>
<dbReference type="Pfam" id="PF14574">
    <property type="entry name" value="RACo_C_ter"/>
    <property type="match status" value="1"/>
</dbReference>